<protein>
    <recommendedName>
        <fullName evidence="3">DUF192 domain-containing protein</fullName>
    </recommendedName>
</protein>
<evidence type="ECO:0000313" key="1">
    <source>
        <dbReference type="EMBL" id="EMJ91822.1"/>
    </source>
</evidence>
<comment type="caution">
    <text evidence="1">The sequence shown here is derived from an EMBL/GenBank/DDBJ whole genome shotgun (WGS) entry which is preliminary data.</text>
</comment>
<dbReference type="EMBL" id="ANIK01000096">
    <property type="protein sequence ID" value="EMJ91822.1"/>
    <property type="molecule type" value="Genomic_DNA"/>
</dbReference>
<evidence type="ECO:0008006" key="3">
    <source>
        <dbReference type="Google" id="ProtNLM"/>
    </source>
</evidence>
<organism evidence="1 2">
    <name type="scientific">Leptospira alstonii serovar Sichuan str. 79601</name>
    <dbReference type="NCBI Taxonomy" id="1218565"/>
    <lineage>
        <taxon>Bacteria</taxon>
        <taxon>Pseudomonadati</taxon>
        <taxon>Spirochaetota</taxon>
        <taxon>Spirochaetia</taxon>
        <taxon>Leptospirales</taxon>
        <taxon>Leptospiraceae</taxon>
        <taxon>Leptospira</taxon>
    </lineage>
</organism>
<dbReference type="PANTHER" id="PTHR37953:SF1">
    <property type="entry name" value="UPF0127 PROTEIN MJ1496"/>
    <property type="match status" value="1"/>
</dbReference>
<dbReference type="AlphaFoldDB" id="M6CIW5"/>
<dbReference type="PANTHER" id="PTHR37953">
    <property type="entry name" value="UPF0127 PROTEIN MJ1496"/>
    <property type="match status" value="1"/>
</dbReference>
<sequence>MQRRFSSKIFVGTPTSSYKRLQLLGANPSGKDLLSIVKDAYIEGETLSLFRFKILFNIVLFFAVSYNVGSKDLEKITIYVDEHPVLVEVVNTPADRARGLMYRKFMGENEGMLFVFPQPEYLSFWMKNTRIPLSIAYFNPDKRITDIHDMKPNQTTELYHSSEKVLYALEVNQGWFAKRKIGKYGVLKIPDRLRAAQ</sequence>
<dbReference type="InterPro" id="IPR038695">
    <property type="entry name" value="Saro_0823-like_sf"/>
</dbReference>
<dbReference type="Proteomes" id="UP000011988">
    <property type="component" value="Unassembled WGS sequence"/>
</dbReference>
<accession>M6CIW5</accession>
<dbReference type="Pfam" id="PF02643">
    <property type="entry name" value="DUF192"/>
    <property type="match status" value="1"/>
</dbReference>
<proteinExistence type="predicted"/>
<evidence type="ECO:0000313" key="2">
    <source>
        <dbReference type="Proteomes" id="UP000011988"/>
    </source>
</evidence>
<dbReference type="Gene3D" id="2.60.120.1140">
    <property type="entry name" value="Protein of unknown function DUF192"/>
    <property type="match status" value="1"/>
</dbReference>
<dbReference type="PATRIC" id="fig|1218565.3.peg.3873"/>
<reference evidence="1 2" key="1">
    <citation type="submission" date="2013-01" db="EMBL/GenBank/DDBJ databases">
        <authorList>
            <person name="Harkins D.M."/>
            <person name="Durkin A.S."/>
            <person name="Brinkac L.M."/>
            <person name="Haft D.H."/>
            <person name="Selengut J.D."/>
            <person name="Sanka R."/>
            <person name="DePew J."/>
            <person name="Purushe J."/>
            <person name="Galloway R.L."/>
            <person name="Vinetz J.M."/>
            <person name="Sutton G.G."/>
            <person name="Nierman W.C."/>
            <person name="Fouts D.E."/>
        </authorList>
    </citation>
    <scope>NUCLEOTIDE SEQUENCE [LARGE SCALE GENOMIC DNA]</scope>
    <source>
        <strain evidence="1 2">79601</strain>
    </source>
</reference>
<dbReference type="InterPro" id="IPR003795">
    <property type="entry name" value="DUF192"/>
</dbReference>
<gene>
    <name evidence="1" type="ORF">LEP1GSC194_3108</name>
</gene>
<name>M6CIW5_9LEPT</name>